<feature type="chain" id="PRO_5040962002" evidence="1">
    <location>
        <begin position="20"/>
        <end position="264"/>
    </location>
</feature>
<dbReference type="AlphaFoldDB" id="A0A9W7GRE9"/>
<accession>A0A9W7GRE9</accession>
<dbReference type="EMBL" id="BRYA01000441">
    <property type="protein sequence ID" value="GMI48900.1"/>
    <property type="molecule type" value="Genomic_DNA"/>
</dbReference>
<gene>
    <name evidence="2" type="ORF">TrCOL_g5544</name>
</gene>
<keyword evidence="3" id="KW-1185">Reference proteome</keyword>
<comment type="caution">
    <text evidence="2">The sequence shown here is derived from an EMBL/GenBank/DDBJ whole genome shotgun (WGS) entry which is preliminary data.</text>
</comment>
<proteinExistence type="predicted"/>
<dbReference type="Proteomes" id="UP001165065">
    <property type="component" value="Unassembled WGS sequence"/>
</dbReference>
<reference evidence="3" key="1">
    <citation type="journal article" date="2023" name="Commun. Biol.">
        <title>Genome analysis of Parmales, the sister group of diatoms, reveals the evolutionary specialization of diatoms from phago-mixotrophs to photoautotrophs.</title>
        <authorList>
            <person name="Ban H."/>
            <person name="Sato S."/>
            <person name="Yoshikawa S."/>
            <person name="Yamada K."/>
            <person name="Nakamura Y."/>
            <person name="Ichinomiya M."/>
            <person name="Sato N."/>
            <person name="Blanc-Mathieu R."/>
            <person name="Endo H."/>
            <person name="Kuwata A."/>
            <person name="Ogata H."/>
        </authorList>
    </citation>
    <scope>NUCLEOTIDE SEQUENCE [LARGE SCALE GENOMIC DNA]</scope>
</reference>
<evidence type="ECO:0000313" key="3">
    <source>
        <dbReference type="Proteomes" id="UP001165065"/>
    </source>
</evidence>
<sequence length="264" mass="29041">MKIIRVLFSLALLVVGTDGRGLKKPGKNGKSTPIIDSDKIPGFYLSCTLTIAMSDYVSKDYECDYGFEVTMSDTAYNSLPDKCKPTAIKEEHTVLGIGSSDIKTFIVREIQDSSPDPTSEESLIDGLGGTEAGYYSVLYKIYADEEGDFPSVITQDDWKLEGVQMFLETYQETSKFPLALHFEQTYDASKDLSSTDRGCQGEWNFAANERYDVGAFGVVESLIGGTVVALANMELVKVDGLPTSVEQAQMWCDDRRAKLGGIFD</sequence>
<protein>
    <submittedName>
        <fullName evidence="2">Uncharacterized protein</fullName>
    </submittedName>
</protein>
<keyword evidence="1" id="KW-0732">Signal</keyword>
<feature type="signal peptide" evidence="1">
    <location>
        <begin position="1"/>
        <end position="19"/>
    </location>
</feature>
<evidence type="ECO:0000256" key="1">
    <source>
        <dbReference type="SAM" id="SignalP"/>
    </source>
</evidence>
<name>A0A9W7GRE9_9STRA</name>
<organism evidence="2 3">
    <name type="scientific">Triparma columacea</name>
    <dbReference type="NCBI Taxonomy" id="722753"/>
    <lineage>
        <taxon>Eukaryota</taxon>
        <taxon>Sar</taxon>
        <taxon>Stramenopiles</taxon>
        <taxon>Ochrophyta</taxon>
        <taxon>Bolidophyceae</taxon>
        <taxon>Parmales</taxon>
        <taxon>Triparmaceae</taxon>
        <taxon>Triparma</taxon>
    </lineage>
</organism>
<evidence type="ECO:0000313" key="2">
    <source>
        <dbReference type="EMBL" id="GMI48900.1"/>
    </source>
</evidence>